<organism evidence="4 5">
    <name type="scientific">Clostridium cavendishii DSM 21758</name>
    <dbReference type="NCBI Taxonomy" id="1121302"/>
    <lineage>
        <taxon>Bacteria</taxon>
        <taxon>Bacillati</taxon>
        <taxon>Bacillota</taxon>
        <taxon>Clostridia</taxon>
        <taxon>Eubacteriales</taxon>
        <taxon>Clostridiaceae</taxon>
        <taxon>Clostridium</taxon>
    </lineage>
</organism>
<dbReference type="STRING" id="1121302.SAMN02745163_02476"/>
<keyword evidence="1" id="KW-0175">Coiled coil</keyword>
<evidence type="ECO:0000256" key="1">
    <source>
        <dbReference type="SAM" id="Coils"/>
    </source>
</evidence>
<keyword evidence="5" id="KW-1185">Reference proteome</keyword>
<feature type="domain" description="RsgI N-terminal anti-sigma" evidence="3">
    <location>
        <begin position="147"/>
        <end position="194"/>
    </location>
</feature>
<evidence type="ECO:0000313" key="4">
    <source>
        <dbReference type="EMBL" id="SHJ74163.1"/>
    </source>
</evidence>
<gene>
    <name evidence="4" type="ORF">SAMN02745163_02476</name>
</gene>
<keyword evidence="2" id="KW-0472">Membrane</keyword>
<evidence type="ECO:0000313" key="5">
    <source>
        <dbReference type="Proteomes" id="UP000184310"/>
    </source>
</evidence>
<proteinExistence type="predicted"/>
<dbReference type="Proteomes" id="UP000184310">
    <property type="component" value="Unassembled WGS sequence"/>
</dbReference>
<accession>A0A1M6LSL9</accession>
<name>A0A1M6LSL9_9CLOT</name>
<evidence type="ECO:0000259" key="3">
    <source>
        <dbReference type="PROSITE" id="PS51849"/>
    </source>
</evidence>
<feature type="coiled-coil region" evidence="1">
    <location>
        <begin position="331"/>
        <end position="366"/>
    </location>
</feature>
<evidence type="ECO:0000256" key="2">
    <source>
        <dbReference type="SAM" id="Phobius"/>
    </source>
</evidence>
<keyword evidence="2" id="KW-1133">Transmembrane helix</keyword>
<dbReference type="OrthoDB" id="1935858at2"/>
<dbReference type="RefSeq" id="WP_072987943.1">
    <property type="nucleotide sequence ID" value="NZ_FQZB01000010.1"/>
</dbReference>
<dbReference type="PROSITE" id="PS51849">
    <property type="entry name" value="RSGI_N"/>
    <property type="match status" value="1"/>
</dbReference>
<feature type="transmembrane region" description="Helical" evidence="2">
    <location>
        <begin position="198"/>
        <end position="216"/>
    </location>
</feature>
<reference evidence="4 5" key="1">
    <citation type="submission" date="2016-11" db="EMBL/GenBank/DDBJ databases">
        <authorList>
            <person name="Jaros S."/>
            <person name="Januszkiewicz K."/>
            <person name="Wedrychowicz H."/>
        </authorList>
    </citation>
    <scope>NUCLEOTIDE SEQUENCE [LARGE SCALE GENOMIC DNA]</scope>
    <source>
        <strain evidence="4 5">DSM 21758</strain>
    </source>
</reference>
<sequence>MSEIIFERDKYIFKSSNKLKVVKNNDINGRDIFFFAKELKLYKVSLESLVNSSITDDMKNLSLNIAYYLSKDNSLFEKFSKKRELPFNELSKSIKISKLQLERMNDYIIAYSLIIGNENFKSINEYVNIGIKEDNNESDINIEKDIYSGIVLKNNKKNNIILTANGDFISINRTEKDSLGREIVGKEKKGLKRYKGKIILLLVILSMLIGVMIYRYTKSESIIRIQATSGIKIEVNCFNKIINVTSETEKGKMLANSINVKGEDTSEGIIEAIKYITENKMFLDSGTGMNIIIIGSPIKDSDLQKAKEYIRYEELKININNSGELVDIKPLTKEEKEAKKQKEKIIKAKEKEKKEQEDKIITIEKQKK</sequence>
<keyword evidence="2" id="KW-0812">Transmembrane</keyword>
<dbReference type="EMBL" id="FQZB01000010">
    <property type="protein sequence ID" value="SHJ74163.1"/>
    <property type="molecule type" value="Genomic_DNA"/>
</dbReference>
<dbReference type="Pfam" id="PF12791">
    <property type="entry name" value="RsgI_N"/>
    <property type="match status" value="1"/>
</dbReference>
<protein>
    <recommendedName>
        <fullName evidence="3">RsgI N-terminal anti-sigma domain-containing protein</fullName>
    </recommendedName>
</protein>
<dbReference type="AlphaFoldDB" id="A0A1M6LSL9"/>
<dbReference type="InterPro" id="IPR024449">
    <property type="entry name" value="Anti-sigma_RsgI_N"/>
</dbReference>